<dbReference type="InterPro" id="IPR036263">
    <property type="entry name" value="Chorismate_II_sf"/>
</dbReference>
<keyword evidence="3" id="KW-1185">Reference proteome</keyword>
<dbReference type="RefSeq" id="WP_189975611.1">
    <property type="nucleotide sequence ID" value="NZ_BMUL01000003.1"/>
</dbReference>
<reference evidence="2" key="2">
    <citation type="submission" date="2020-09" db="EMBL/GenBank/DDBJ databases">
        <authorList>
            <person name="Sun Q."/>
            <person name="Ohkuma M."/>
        </authorList>
    </citation>
    <scope>NUCLEOTIDE SEQUENCE</scope>
    <source>
        <strain evidence="2">JCM 4518</strain>
    </source>
</reference>
<gene>
    <name evidence="2" type="ORF">GCM10010305_13260</name>
</gene>
<evidence type="ECO:0000259" key="1">
    <source>
        <dbReference type="PROSITE" id="PS51168"/>
    </source>
</evidence>
<reference evidence="2" key="1">
    <citation type="journal article" date="2014" name="Int. J. Syst. Evol. Microbiol.">
        <title>Complete genome sequence of Corynebacterium casei LMG S-19264T (=DSM 44701T), isolated from a smear-ripened cheese.</title>
        <authorList>
            <consortium name="US DOE Joint Genome Institute (JGI-PGF)"/>
            <person name="Walter F."/>
            <person name="Albersmeier A."/>
            <person name="Kalinowski J."/>
            <person name="Ruckert C."/>
        </authorList>
    </citation>
    <scope>NUCLEOTIDE SEQUENCE</scope>
    <source>
        <strain evidence="2">JCM 4518</strain>
    </source>
</reference>
<dbReference type="EMBL" id="BMUL01000003">
    <property type="protein sequence ID" value="GHA72356.1"/>
    <property type="molecule type" value="Genomic_DNA"/>
</dbReference>
<dbReference type="SUPFAM" id="SSF48600">
    <property type="entry name" value="Chorismate mutase II"/>
    <property type="match status" value="1"/>
</dbReference>
<dbReference type="NCBIfam" id="NF005894">
    <property type="entry name" value="PRK07857.1"/>
    <property type="match status" value="1"/>
</dbReference>
<organism evidence="2 3">
    <name type="scientific">Streptomyces termitum</name>
    <dbReference type="NCBI Taxonomy" id="67368"/>
    <lineage>
        <taxon>Bacteria</taxon>
        <taxon>Bacillati</taxon>
        <taxon>Actinomycetota</taxon>
        <taxon>Actinomycetes</taxon>
        <taxon>Kitasatosporales</taxon>
        <taxon>Streptomycetaceae</taxon>
        <taxon>Streptomyces</taxon>
    </lineage>
</organism>
<protein>
    <recommendedName>
        <fullName evidence="1">Chorismate mutase domain-containing protein</fullName>
    </recommendedName>
</protein>
<dbReference type="Proteomes" id="UP000644020">
    <property type="component" value="Unassembled WGS sequence"/>
</dbReference>
<dbReference type="GO" id="GO:0004106">
    <property type="term" value="F:chorismate mutase activity"/>
    <property type="evidence" value="ECO:0007669"/>
    <property type="project" value="InterPro"/>
</dbReference>
<dbReference type="InterPro" id="IPR002701">
    <property type="entry name" value="CM_II_prokaryot"/>
</dbReference>
<sequence length="92" mass="10271">MTTRTEPTTAERVTDLRARLDLVDAEIRTLAGRRLELSREIQRVRQAAGGTRTDLAREMRVISPYTEAYGRQGTAIAMALLEICRGTSHAAR</sequence>
<dbReference type="Gene3D" id="1.20.59.10">
    <property type="entry name" value="Chorismate mutase"/>
    <property type="match status" value="1"/>
</dbReference>
<comment type="caution">
    <text evidence="2">The sequence shown here is derived from an EMBL/GenBank/DDBJ whole genome shotgun (WGS) entry which is preliminary data.</text>
</comment>
<dbReference type="AlphaFoldDB" id="A0A918W6X0"/>
<feature type="domain" description="Chorismate mutase" evidence="1">
    <location>
        <begin position="7"/>
        <end position="92"/>
    </location>
</feature>
<dbReference type="GO" id="GO:0046417">
    <property type="term" value="P:chorismate metabolic process"/>
    <property type="evidence" value="ECO:0007669"/>
    <property type="project" value="InterPro"/>
</dbReference>
<dbReference type="InterPro" id="IPR036979">
    <property type="entry name" value="CM_dom_sf"/>
</dbReference>
<evidence type="ECO:0000313" key="2">
    <source>
        <dbReference type="EMBL" id="GHA72356.1"/>
    </source>
</evidence>
<proteinExistence type="predicted"/>
<dbReference type="PROSITE" id="PS51168">
    <property type="entry name" value="CHORISMATE_MUT_2"/>
    <property type="match status" value="1"/>
</dbReference>
<accession>A0A918W6X0</accession>
<name>A0A918W6X0_9ACTN</name>
<evidence type="ECO:0000313" key="3">
    <source>
        <dbReference type="Proteomes" id="UP000644020"/>
    </source>
</evidence>
<dbReference type="SMART" id="SM00830">
    <property type="entry name" value="CM_2"/>
    <property type="match status" value="1"/>
</dbReference>